<sequence>MFRGISNLIRLNLSGNLFSTLAQGTFENLLSLKY</sequence>
<dbReference type="EMBL" id="BFAA01039243">
    <property type="protein sequence ID" value="GCB83714.1"/>
    <property type="molecule type" value="Genomic_DNA"/>
</dbReference>
<gene>
    <name evidence="1" type="ORF">scyTo_0024101</name>
</gene>
<feature type="non-terminal residue" evidence="1">
    <location>
        <position position="34"/>
    </location>
</feature>
<evidence type="ECO:0000313" key="2">
    <source>
        <dbReference type="Proteomes" id="UP000288216"/>
    </source>
</evidence>
<dbReference type="AlphaFoldDB" id="A0A401QED1"/>
<dbReference type="Gene3D" id="3.80.10.10">
    <property type="entry name" value="Ribonuclease Inhibitor"/>
    <property type="match status" value="1"/>
</dbReference>
<accession>A0A401QED1</accession>
<dbReference type="STRING" id="75743.A0A401QED1"/>
<evidence type="ECO:0008006" key="3">
    <source>
        <dbReference type="Google" id="ProtNLM"/>
    </source>
</evidence>
<protein>
    <recommendedName>
        <fullName evidence="3">LRRNT domain-containing protein</fullName>
    </recommendedName>
</protein>
<reference evidence="1 2" key="1">
    <citation type="journal article" date="2018" name="Nat. Ecol. Evol.">
        <title>Shark genomes provide insights into elasmobranch evolution and the origin of vertebrates.</title>
        <authorList>
            <person name="Hara Y"/>
            <person name="Yamaguchi K"/>
            <person name="Onimaru K"/>
            <person name="Kadota M"/>
            <person name="Koyanagi M"/>
            <person name="Keeley SD"/>
            <person name="Tatsumi K"/>
            <person name="Tanaka K"/>
            <person name="Motone F"/>
            <person name="Kageyama Y"/>
            <person name="Nozu R"/>
            <person name="Adachi N"/>
            <person name="Nishimura O"/>
            <person name="Nakagawa R"/>
            <person name="Tanegashima C"/>
            <person name="Kiyatake I"/>
            <person name="Matsumoto R"/>
            <person name="Murakumo K"/>
            <person name="Nishida K"/>
            <person name="Terakita A"/>
            <person name="Kuratani S"/>
            <person name="Sato K"/>
            <person name="Hyodo S Kuraku.S."/>
        </authorList>
    </citation>
    <scope>NUCLEOTIDE SEQUENCE [LARGE SCALE GENOMIC DNA]</scope>
</reference>
<dbReference type="InterPro" id="IPR001611">
    <property type="entry name" value="Leu-rich_rpt"/>
</dbReference>
<organism evidence="1 2">
    <name type="scientific">Scyliorhinus torazame</name>
    <name type="common">Cloudy catshark</name>
    <name type="synonym">Catulus torazame</name>
    <dbReference type="NCBI Taxonomy" id="75743"/>
    <lineage>
        <taxon>Eukaryota</taxon>
        <taxon>Metazoa</taxon>
        <taxon>Chordata</taxon>
        <taxon>Craniata</taxon>
        <taxon>Vertebrata</taxon>
        <taxon>Chondrichthyes</taxon>
        <taxon>Elasmobranchii</taxon>
        <taxon>Galeomorphii</taxon>
        <taxon>Galeoidea</taxon>
        <taxon>Carcharhiniformes</taxon>
        <taxon>Scyliorhinidae</taxon>
        <taxon>Scyliorhinus</taxon>
    </lineage>
</organism>
<keyword evidence="2" id="KW-1185">Reference proteome</keyword>
<name>A0A401QED1_SCYTO</name>
<dbReference type="InterPro" id="IPR032675">
    <property type="entry name" value="LRR_dom_sf"/>
</dbReference>
<dbReference type="SUPFAM" id="SSF52058">
    <property type="entry name" value="L domain-like"/>
    <property type="match status" value="1"/>
</dbReference>
<dbReference type="Proteomes" id="UP000288216">
    <property type="component" value="Unassembled WGS sequence"/>
</dbReference>
<dbReference type="OrthoDB" id="6134459at2759"/>
<proteinExistence type="predicted"/>
<dbReference type="Pfam" id="PF13855">
    <property type="entry name" value="LRR_8"/>
    <property type="match status" value="1"/>
</dbReference>
<comment type="caution">
    <text evidence="1">The sequence shown here is derived from an EMBL/GenBank/DDBJ whole genome shotgun (WGS) entry which is preliminary data.</text>
</comment>
<evidence type="ECO:0000313" key="1">
    <source>
        <dbReference type="EMBL" id="GCB83714.1"/>
    </source>
</evidence>